<reference evidence="1 2" key="1">
    <citation type="submission" date="2024-04" db="EMBL/GenBank/DDBJ databases">
        <title>Tritrichomonas musculus Genome.</title>
        <authorList>
            <person name="Alves-Ferreira E."/>
            <person name="Grigg M."/>
            <person name="Lorenzi H."/>
            <person name="Galac M."/>
        </authorList>
    </citation>
    <scope>NUCLEOTIDE SEQUENCE [LARGE SCALE GENOMIC DNA]</scope>
    <source>
        <strain evidence="1 2">EAF2021</strain>
    </source>
</reference>
<evidence type="ECO:0000313" key="2">
    <source>
        <dbReference type="Proteomes" id="UP001470230"/>
    </source>
</evidence>
<accession>A0ABR2K988</accession>
<gene>
    <name evidence="1" type="ORF">M9Y10_038517</name>
</gene>
<keyword evidence="2" id="KW-1185">Reference proteome</keyword>
<dbReference type="EMBL" id="JAPFFF010000006">
    <property type="protein sequence ID" value="KAK8887472.1"/>
    <property type="molecule type" value="Genomic_DNA"/>
</dbReference>
<dbReference type="SUPFAM" id="SSF81901">
    <property type="entry name" value="HCP-like"/>
    <property type="match status" value="1"/>
</dbReference>
<organism evidence="1 2">
    <name type="scientific">Tritrichomonas musculus</name>
    <dbReference type="NCBI Taxonomy" id="1915356"/>
    <lineage>
        <taxon>Eukaryota</taxon>
        <taxon>Metamonada</taxon>
        <taxon>Parabasalia</taxon>
        <taxon>Tritrichomonadida</taxon>
        <taxon>Tritrichomonadidae</taxon>
        <taxon>Tritrichomonas</taxon>
    </lineage>
</organism>
<name>A0ABR2K988_9EUKA</name>
<evidence type="ECO:0000313" key="1">
    <source>
        <dbReference type="EMBL" id="KAK8887472.1"/>
    </source>
</evidence>
<proteinExistence type="predicted"/>
<sequence length="112" mass="13063">MKKSIYYFKEASKNNNSISSFIIGYLYYEVPQNLSLAIEYFNESIKITNDGLASYNLAHLYFYTDFIQNSFKKTIELLIESAEKKISPYKKLLSLVLIKTFGANLDIKEYNQ</sequence>
<dbReference type="InterPro" id="IPR011990">
    <property type="entry name" value="TPR-like_helical_dom_sf"/>
</dbReference>
<dbReference type="Gene3D" id="1.25.40.10">
    <property type="entry name" value="Tetratricopeptide repeat domain"/>
    <property type="match status" value="1"/>
</dbReference>
<comment type="caution">
    <text evidence="1">The sequence shown here is derived from an EMBL/GenBank/DDBJ whole genome shotgun (WGS) entry which is preliminary data.</text>
</comment>
<protein>
    <submittedName>
        <fullName evidence="1">Uncharacterized protein</fullName>
    </submittedName>
</protein>
<dbReference type="Proteomes" id="UP001470230">
    <property type="component" value="Unassembled WGS sequence"/>
</dbReference>